<dbReference type="EMBL" id="PIQE01000001">
    <property type="protein sequence ID" value="RUO74048.1"/>
    <property type="molecule type" value="Genomic_DNA"/>
</dbReference>
<evidence type="ECO:0000313" key="2">
    <source>
        <dbReference type="EMBL" id="RUO74048.1"/>
    </source>
</evidence>
<gene>
    <name evidence="2" type="ORF">CWI80_01415</name>
</gene>
<comment type="caution">
    <text evidence="2">The sequence shown here is derived from an EMBL/GenBank/DDBJ whole genome shotgun (WGS) entry which is preliminary data.</text>
</comment>
<name>A0A432Z838_9GAMM</name>
<feature type="transmembrane region" description="Helical" evidence="1">
    <location>
        <begin position="46"/>
        <end position="66"/>
    </location>
</feature>
<protein>
    <submittedName>
        <fullName evidence="2">Uncharacterized protein</fullName>
    </submittedName>
</protein>
<sequence length="167" mass="18925">MLITGQKFRYRLIAEPLLYFALACISIGMFIYAYEGSVPDRRVSTLGAVGILCVIIGLGSIVKHLLAPQTIEFALADNKICFKGKSFPLEKLKRVDIWTPRADSRFLTMNLEFHDGKIESIFTARYLLDTTVRNIVAMFPADVDINVRQPVFLRWLDNRSGRGLSPR</sequence>
<keyword evidence="3" id="KW-1185">Reference proteome</keyword>
<proteinExistence type="predicted"/>
<feature type="transmembrane region" description="Helical" evidence="1">
    <location>
        <begin position="12"/>
        <end position="34"/>
    </location>
</feature>
<evidence type="ECO:0000313" key="3">
    <source>
        <dbReference type="Proteomes" id="UP000287022"/>
    </source>
</evidence>
<dbReference type="AlphaFoldDB" id="A0A432Z838"/>
<keyword evidence="1" id="KW-1133">Transmembrane helix</keyword>
<keyword evidence="1" id="KW-0812">Transmembrane</keyword>
<keyword evidence="1" id="KW-0472">Membrane</keyword>
<organism evidence="2 3">
    <name type="scientific">Pseudidiomarina sediminum</name>
    <dbReference type="NCBI Taxonomy" id="431675"/>
    <lineage>
        <taxon>Bacteria</taxon>
        <taxon>Pseudomonadati</taxon>
        <taxon>Pseudomonadota</taxon>
        <taxon>Gammaproteobacteria</taxon>
        <taxon>Alteromonadales</taxon>
        <taxon>Idiomarinaceae</taxon>
        <taxon>Pseudidiomarina</taxon>
    </lineage>
</organism>
<reference evidence="3" key="1">
    <citation type="journal article" date="2018" name="Front. Microbiol.">
        <title>Genome-Based Analysis Reveals the Taxonomy and Diversity of the Family Idiomarinaceae.</title>
        <authorList>
            <person name="Liu Y."/>
            <person name="Lai Q."/>
            <person name="Shao Z."/>
        </authorList>
    </citation>
    <scope>NUCLEOTIDE SEQUENCE [LARGE SCALE GENOMIC DNA]</scope>
    <source>
        <strain evidence="3">c121</strain>
    </source>
</reference>
<accession>A0A432Z838</accession>
<dbReference type="Proteomes" id="UP000287022">
    <property type="component" value="Unassembled WGS sequence"/>
</dbReference>
<evidence type="ECO:0000256" key="1">
    <source>
        <dbReference type="SAM" id="Phobius"/>
    </source>
</evidence>
<dbReference type="RefSeq" id="WP_026862086.1">
    <property type="nucleotide sequence ID" value="NZ_PIQE01000001.1"/>
</dbReference>